<reference evidence="3 4" key="1">
    <citation type="submission" date="2024-09" db="EMBL/GenBank/DDBJ databases">
        <title>Rethinking Asexuality: The Enigmatic Case of Functional Sexual Genes in Lepraria (Stereocaulaceae).</title>
        <authorList>
            <person name="Doellman M."/>
            <person name="Sun Y."/>
            <person name="Barcenas-Pena A."/>
            <person name="Lumbsch H.T."/>
            <person name="Grewe F."/>
        </authorList>
    </citation>
    <scope>NUCLEOTIDE SEQUENCE [LARGE SCALE GENOMIC DNA]</scope>
    <source>
        <strain evidence="3 4">Mercado 3170</strain>
    </source>
</reference>
<accession>A0ABR3ZV17</accession>
<sequence length="445" mass="50620">MLDDMHRFYFTERRNFSSRATPAADDIDRTRREVRKTLDRVQFSSVGNLEDPIPEIHEASNAHLSGENAIPWLGPQISQMPSKTLDVIYQETRCGTLDRSQYRRVSGESQKTLVGTSSKGSRSPSVEEEESLRQPSVREPPVDGAVTSPHSNKAEAAILEQAAVEVQNVQQENGRLKAENEALRAKIEELKSLKDTSEELNNAYGEQSRAEAREKAEVEQWLVEETSEVIALEQQLVDERRAYYELVGKTCQQAKKAARNMAQSKAFGRRAFERMILLCHMLTRFGVDTRDDDHEEISCQASDIVGADERIISAGFAAQARNALKELAKPEAVELRRQREIEHMENRMADVLADGNFSTCWYDGRWVNLRTGDEIKRREEVDRKGKHLGNKSADFAEEIAQDLRWIPGMTVYHRFWENSSIPSPTKAELEDVYKEDGNDKGFTTR</sequence>
<name>A0ABR3ZV17_9LECA</name>
<feature type="region of interest" description="Disordered" evidence="2">
    <location>
        <begin position="99"/>
        <end position="149"/>
    </location>
</feature>
<gene>
    <name evidence="3" type="ORF">N7G274_010588</name>
</gene>
<protein>
    <submittedName>
        <fullName evidence="3">Uncharacterized protein</fullName>
    </submittedName>
</protein>
<comment type="caution">
    <text evidence="3">The sequence shown here is derived from an EMBL/GenBank/DDBJ whole genome shotgun (WGS) entry which is preliminary data.</text>
</comment>
<evidence type="ECO:0000313" key="4">
    <source>
        <dbReference type="Proteomes" id="UP001590950"/>
    </source>
</evidence>
<feature type="coiled-coil region" evidence="1">
    <location>
        <begin position="159"/>
        <end position="213"/>
    </location>
</feature>
<keyword evidence="1" id="KW-0175">Coiled coil</keyword>
<evidence type="ECO:0000256" key="1">
    <source>
        <dbReference type="SAM" id="Coils"/>
    </source>
</evidence>
<keyword evidence="4" id="KW-1185">Reference proteome</keyword>
<dbReference type="Proteomes" id="UP001590950">
    <property type="component" value="Unassembled WGS sequence"/>
</dbReference>
<evidence type="ECO:0000256" key="2">
    <source>
        <dbReference type="SAM" id="MobiDB-lite"/>
    </source>
</evidence>
<feature type="compositionally biased region" description="Polar residues" evidence="2">
    <location>
        <begin position="107"/>
        <end position="124"/>
    </location>
</feature>
<proteinExistence type="predicted"/>
<feature type="region of interest" description="Disordered" evidence="2">
    <location>
        <begin position="426"/>
        <end position="445"/>
    </location>
</feature>
<dbReference type="EMBL" id="JBEFKJ010000054">
    <property type="protein sequence ID" value="KAL2036716.1"/>
    <property type="molecule type" value="Genomic_DNA"/>
</dbReference>
<feature type="compositionally biased region" description="Basic and acidic residues" evidence="2">
    <location>
        <begin position="427"/>
        <end position="439"/>
    </location>
</feature>
<evidence type="ECO:0000313" key="3">
    <source>
        <dbReference type="EMBL" id="KAL2036716.1"/>
    </source>
</evidence>
<organism evidence="3 4">
    <name type="scientific">Stereocaulon virgatum</name>
    <dbReference type="NCBI Taxonomy" id="373712"/>
    <lineage>
        <taxon>Eukaryota</taxon>
        <taxon>Fungi</taxon>
        <taxon>Dikarya</taxon>
        <taxon>Ascomycota</taxon>
        <taxon>Pezizomycotina</taxon>
        <taxon>Lecanoromycetes</taxon>
        <taxon>OSLEUM clade</taxon>
        <taxon>Lecanoromycetidae</taxon>
        <taxon>Lecanorales</taxon>
        <taxon>Lecanorineae</taxon>
        <taxon>Stereocaulaceae</taxon>
        <taxon>Stereocaulon</taxon>
    </lineage>
</organism>